<evidence type="ECO:0008006" key="4">
    <source>
        <dbReference type="Google" id="ProtNLM"/>
    </source>
</evidence>
<gene>
    <name evidence="2" type="ordered locus">Swol_0320</name>
</gene>
<dbReference type="RefSeq" id="WP_011639770.1">
    <property type="nucleotide sequence ID" value="NC_008346.1"/>
</dbReference>
<evidence type="ECO:0000313" key="2">
    <source>
        <dbReference type="EMBL" id="ABI67662.1"/>
    </source>
</evidence>
<accession>Q0B042</accession>
<name>Q0B042_SYNWW</name>
<dbReference type="eggNOG" id="ENOG5032ZJH">
    <property type="taxonomic scope" value="Bacteria"/>
</dbReference>
<organism evidence="2 3">
    <name type="scientific">Syntrophomonas wolfei subsp. wolfei (strain DSM 2245B / Goettingen)</name>
    <dbReference type="NCBI Taxonomy" id="335541"/>
    <lineage>
        <taxon>Bacteria</taxon>
        <taxon>Bacillati</taxon>
        <taxon>Bacillota</taxon>
        <taxon>Clostridia</taxon>
        <taxon>Eubacteriales</taxon>
        <taxon>Syntrophomonadaceae</taxon>
        <taxon>Syntrophomonas</taxon>
    </lineage>
</organism>
<evidence type="ECO:0000313" key="3">
    <source>
        <dbReference type="Proteomes" id="UP000001968"/>
    </source>
</evidence>
<keyword evidence="1" id="KW-0175">Coiled coil</keyword>
<evidence type="ECO:0000256" key="1">
    <source>
        <dbReference type="SAM" id="Coils"/>
    </source>
</evidence>
<dbReference type="Proteomes" id="UP000001968">
    <property type="component" value="Chromosome"/>
</dbReference>
<reference evidence="3" key="1">
    <citation type="journal article" date="2010" name="Environ. Microbiol.">
        <title>The genome of Syntrophomonas wolfei: new insights into syntrophic metabolism and biohydrogen production.</title>
        <authorList>
            <person name="Sieber J.R."/>
            <person name="Sims D.R."/>
            <person name="Han C."/>
            <person name="Kim E."/>
            <person name="Lykidis A."/>
            <person name="Lapidus A.L."/>
            <person name="McDonnald E."/>
            <person name="Rohlin L."/>
            <person name="Culley D.E."/>
            <person name="Gunsalus R."/>
            <person name="McInerney M.J."/>
        </authorList>
    </citation>
    <scope>NUCLEOTIDE SEQUENCE [LARGE SCALE GENOMIC DNA]</scope>
    <source>
        <strain evidence="3">DSM 2245B / Goettingen</strain>
    </source>
</reference>
<dbReference type="STRING" id="335541.Swol_0320"/>
<protein>
    <recommendedName>
        <fullName evidence="4">DUF4363 domain-containing protein</fullName>
    </recommendedName>
</protein>
<dbReference type="KEGG" id="swo:Swol_0320"/>
<dbReference type="OrthoDB" id="3034917at2"/>
<dbReference type="AlphaFoldDB" id="Q0B042"/>
<dbReference type="Pfam" id="PF14276">
    <property type="entry name" value="DUF4363"/>
    <property type="match status" value="1"/>
</dbReference>
<sequence>MRLLASLLAILLVVLAAGFWTNHSLLQSTKDLSRQIERVSQEIKQEQWEAAQKQNRQLEKTWQEKARWWPIILDHQEIDNIEFSLAKIKEYVASHNLPLALGQLSELKLMIEHIPRKEAVNLENIL</sequence>
<proteinExistence type="predicted"/>
<keyword evidence="3" id="KW-1185">Reference proteome</keyword>
<dbReference type="HOGENOM" id="CLU_156635_0_0_9"/>
<feature type="coiled-coil region" evidence="1">
    <location>
        <begin position="29"/>
        <end position="56"/>
    </location>
</feature>
<dbReference type="InterPro" id="IPR025373">
    <property type="entry name" value="DUF4363"/>
</dbReference>
<dbReference type="EMBL" id="CP000448">
    <property type="protein sequence ID" value="ABI67662.1"/>
    <property type="molecule type" value="Genomic_DNA"/>
</dbReference>